<dbReference type="GO" id="GO:0005802">
    <property type="term" value="C:trans-Golgi network"/>
    <property type="evidence" value="ECO:0007669"/>
    <property type="project" value="TreeGrafter"/>
</dbReference>
<dbReference type="PROSITE" id="PS50011">
    <property type="entry name" value="PROTEIN_KINASE_DOM"/>
    <property type="match status" value="1"/>
</dbReference>
<dbReference type="InterPro" id="IPR011009">
    <property type="entry name" value="Kinase-like_dom_sf"/>
</dbReference>
<dbReference type="OrthoDB" id="264520at2759"/>
<dbReference type="Gene3D" id="1.10.510.10">
    <property type="entry name" value="Transferase(Phosphotransferase) domain 1"/>
    <property type="match status" value="1"/>
</dbReference>
<keyword evidence="7 12" id="KW-0863">Zinc-finger</keyword>
<feature type="region of interest" description="Disordered" evidence="13">
    <location>
        <begin position="91"/>
        <end position="121"/>
    </location>
</feature>
<organism evidence="16 17">
    <name type="scientific">Turnera subulata</name>
    <dbReference type="NCBI Taxonomy" id="218843"/>
    <lineage>
        <taxon>Eukaryota</taxon>
        <taxon>Viridiplantae</taxon>
        <taxon>Streptophyta</taxon>
        <taxon>Embryophyta</taxon>
        <taxon>Tracheophyta</taxon>
        <taxon>Spermatophyta</taxon>
        <taxon>Magnoliopsida</taxon>
        <taxon>eudicotyledons</taxon>
        <taxon>Gunneridae</taxon>
        <taxon>Pentapetalae</taxon>
        <taxon>rosids</taxon>
        <taxon>fabids</taxon>
        <taxon>Malpighiales</taxon>
        <taxon>Passifloraceae</taxon>
        <taxon>Turnera</taxon>
    </lineage>
</organism>
<feature type="domain" description="Protein kinase" evidence="14">
    <location>
        <begin position="131"/>
        <end position="414"/>
    </location>
</feature>
<dbReference type="EMBL" id="JAKUCV010003133">
    <property type="protein sequence ID" value="KAJ4840034.1"/>
    <property type="molecule type" value="Genomic_DNA"/>
</dbReference>
<comment type="catalytic activity">
    <reaction evidence="1">
        <text>S-ubiquitinyl-[E2 ubiquitin-conjugating enzyme]-L-cysteine + [acceptor protein]-L-lysine = [E2 ubiquitin-conjugating enzyme]-L-cysteine + N(6)-ubiquitinyl-[acceptor protein]-L-lysine.</text>
        <dbReference type="EC" id="2.3.2.27"/>
    </reaction>
</comment>
<dbReference type="SUPFAM" id="SSF56112">
    <property type="entry name" value="Protein kinase-like (PK-like)"/>
    <property type="match status" value="1"/>
</dbReference>
<dbReference type="GO" id="GO:0006952">
    <property type="term" value="P:defense response"/>
    <property type="evidence" value="ECO:0007669"/>
    <property type="project" value="InterPro"/>
</dbReference>
<dbReference type="SMART" id="SM00248">
    <property type="entry name" value="ANK"/>
    <property type="match status" value="9"/>
</dbReference>
<feature type="domain" description="RING-type" evidence="15">
    <location>
        <begin position="11"/>
        <end position="64"/>
    </location>
</feature>
<sequence>MPGKKIPVPRCPICQTPFSDDNSHTPHLLHCGHSFCLRCLTKLASSSSSSSSALKPSLPCPKCRHVSPLGNSPLSLPKNFALLSSLSSSSDDGAASGSDDSDSDDLDPGQSPSPRRSCSHGGTGLGANLCRDHELRIGNGTEGLLVKGRECRHRVAVRRVPFAEVADVDCVERELESLRSKSTWCRNICRFHGVVRTDNQFYIVTESCYGSVSSQMQRNNGRLSLGQILRYGADIARGVLELHASGVVCMNLKPTNFLLDVNGNAIVSDYGLPMILKRPSCRKNRSLAETDPVKSHCCVDCMSLTPHYAAPETWEPVKKSLHLFRDDVAGVSVHSDSWSFGCALVEMCTGFTPWDGLSHEEIFRAVVRDGKSPPQYTGVIGHGIPADLWKMIGECLQFKSSKRPTFQAMLAIFLRHLQGIPQNPNVSSDLANCSGIDKLEHSPTSVLDIFQVKSNHLHQLLSEGNLDGVRDLLAKSAKGNNGISVISLLEAPNSDGQTALHLACRRGCPELVDAILEVSDVDVDLPDKDGNPAIVFALAAGSPECVRALVRRSDYGTSRMREGCGQSVAHVCAYYGQPDCMLELLLAGADPNAVDDDGESVLHVAISKKHTECAIIILEYGGCRSMGVLNSKQLTPLHMCIETLNVVVVKRWLEIASSEEIAEAIDTPSPAGTALCMAAALQKGHEAEGRELVRLLLAAGADPAAQDTEHHRTALHIASMANDAELVKIILDYGVDANLRNVHGTIPLHLALAKGAMPCVELLLAAGADCNLQDDDGDNAFHIAAEAAKLIRENLDCIVLMLESPNAAIDLRNNRQVVKKSLHFLVLSKYLGKTLCDLLESLPREWISEDLMEALVNRGIYLTPTIFEVGDWVKFRKSLKNPMRGWQGAKHGSVGFIRDVQDEGHLIVSFCTGSAHVLANEVIKVIPLDRGQLVQLKPGIMKPRYELREQSHDSIGTVLCVEDDGIIRIGFSGASRGWQADPADFQRFEEFKVGDWVRVRNTLVAAKHGFGAVTPGSIGIVYGIRPDSSLLIEFSYLFSPWLCEPEEVEPVLPFKVGELVCVKRSVAEPRCGWGGETHHSVGRIRDIKGNGLLIIEIPNRDIPWKADPSDMEKVEEFKVGDWVRVKASVPSPKYGWDDVTRMNIGIVHCVEDDGDMCVAFCSRSKPFMCSITDMEKVPPFEVGQEIRVLPSVSQPLLGWSNESPATAGIVTRIDMDGALNVRVAGRVNLWKVAPGDAERLPGLAVGDWVKLKQFLGTRPTYEWNSIRKDTIAVVHSIQDFFHLELVCCFRKGRLLVHSSEVEKVTRMNVGQYVRFRPGLVEPRWGWRGACPNSRGIVTTVNADGEIRVSFPGLDGLWGGDPSDFEIEQMFEVGEWVKMKDHACRWKSLGPGSVGVIQGLGYQGDAWDGTVLVGFCGEPELWVGPTSNLDQVDRFVVGQKVQVKPHVKQPQFGWSGHSHSTVGSISAIDADGKLRIFTPAGSRAWTLDPSEVDIVKEETLQIGDWVRVKPTVATPVYHWGEVTHNSVGVVHQMVDGELLMAFCFLNQLWLCKEWEVEKVRAFKIGDCVRFREGLVKPRWGWGMETHASKGKVVGVEANGKLRIRFKWREGRPWIGDPADVVLDESCSQTS</sequence>
<evidence type="ECO:0000256" key="5">
    <source>
        <dbReference type="ARBA" id="ARBA00022723"/>
    </source>
</evidence>
<evidence type="ECO:0000256" key="1">
    <source>
        <dbReference type="ARBA" id="ARBA00000900"/>
    </source>
</evidence>
<dbReference type="GO" id="GO:0004672">
    <property type="term" value="F:protein kinase activity"/>
    <property type="evidence" value="ECO:0007669"/>
    <property type="project" value="InterPro"/>
</dbReference>
<dbReference type="InterPro" id="IPR044584">
    <property type="entry name" value="KEG"/>
</dbReference>
<evidence type="ECO:0000259" key="15">
    <source>
        <dbReference type="PROSITE" id="PS50089"/>
    </source>
</evidence>
<dbReference type="PANTHER" id="PTHR46960">
    <property type="entry name" value="E3 UBIQUITIN-PROTEIN LIGASE KEG"/>
    <property type="match status" value="1"/>
</dbReference>
<dbReference type="PROSITE" id="PS50089">
    <property type="entry name" value="ZF_RING_2"/>
    <property type="match status" value="1"/>
</dbReference>
<dbReference type="Pfam" id="PF18346">
    <property type="entry name" value="SH3_15"/>
    <property type="match status" value="9"/>
</dbReference>
<evidence type="ECO:0000256" key="6">
    <source>
        <dbReference type="ARBA" id="ARBA00022737"/>
    </source>
</evidence>
<dbReference type="PROSITE" id="PS00518">
    <property type="entry name" value="ZF_RING_1"/>
    <property type="match status" value="1"/>
</dbReference>
<dbReference type="Pfam" id="PF12796">
    <property type="entry name" value="Ank_2"/>
    <property type="match status" value="3"/>
</dbReference>
<dbReference type="Proteomes" id="UP001141552">
    <property type="component" value="Unassembled WGS sequence"/>
</dbReference>
<dbReference type="GO" id="GO:0045324">
    <property type="term" value="P:late endosome to vacuole transport"/>
    <property type="evidence" value="ECO:0007669"/>
    <property type="project" value="TreeGrafter"/>
</dbReference>
<evidence type="ECO:0000256" key="9">
    <source>
        <dbReference type="ARBA" id="ARBA00022833"/>
    </source>
</evidence>
<evidence type="ECO:0000313" key="16">
    <source>
        <dbReference type="EMBL" id="KAJ4840034.1"/>
    </source>
</evidence>
<keyword evidence="8" id="KW-0833">Ubl conjugation pathway</keyword>
<dbReference type="PRINTS" id="PR01415">
    <property type="entry name" value="ANKYRIN"/>
</dbReference>
<evidence type="ECO:0000313" key="17">
    <source>
        <dbReference type="Proteomes" id="UP001141552"/>
    </source>
</evidence>
<protein>
    <recommendedName>
        <fullName evidence="3">RING-type E3 ubiquitin transferase</fullName>
        <ecNumber evidence="3">2.3.2.27</ecNumber>
    </recommendedName>
</protein>
<keyword evidence="4" id="KW-0808">Transferase</keyword>
<feature type="repeat" description="ANK" evidence="11">
    <location>
        <begin position="743"/>
        <end position="775"/>
    </location>
</feature>
<dbReference type="GO" id="GO:0009788">
    <property type="term" value="P:negative regulation of abscisic acid-activated signaling pathway"/>
    <property type="evidence" value="ECO:0007669"/>
    <property type="project" value="TreeGrafter"/>
</dbReference>
<dbReference type="SUPFAM" id="SSF48403">
    <property type="entry name" value="Ankyrin repeat"/>
    <property type="match status" value="2"/>
</dbReference>
<name>A0A9Q0FY21_9ROSI</name>
<keyword evidence="9" id="KW-0862">Zinc</keyword>
<dbReference type="Pfam" id="PF00069">
    <property type="entry name" value="Pkinase"/>
    <property type="match status" value="1"/>
</dbReference>
<evidence type="ECO:0000256" key="8">
    <source>
        <dbReference type="ARBA" id="ARBA00022786"/>
    </source>
</evidence>
<evidence type="ECO:0000256" key="11">
    <source>
        <dbReference type="PROSITE-ProRule" id="PRU00023"/>
    </source>
</evidence>
<keyword evidence="10 11" id="KW-0040">ANK repeat</keyword>
<dbReference type="Gene3D" id="1.25.40.20">
    <property type="entry name" value="Ankyrin repeat-containing domain"/>
    <property type="match status" value="4"/>
</dbReference>
<dbReference type="GO" id="GO:0016567">
    <property type="term" value="P:protein ubiquitination"/>
    <property type="evidence" value="ECO:0007669"/>
    <property type="project" value="InterPro"/>
</dbReference>
<dbReference type="InterPro" id="IPR002110">
    <property type="entry name" value="Ankyrin_rpt"/>
</dbReference>
<dbReference type="GO" id="GO:0009738">
    <property type="term" value="P:abscisic acid-activated signaling pathway"/>
    <property type="evidence" value="ECO:0007669"/>
    <property type="project" value="InterPro"/>
</dbReference>
<dbReference type="GO" id="GO:0008270">
    <property type="term" value="F:zinc ion binding"/>
    <property type="evidence" value="ECO:0007669"/>
    <property type="project" value="UniProtKB-KW"/>
</dbReference>
<keyword evidence="5" id="KW-0479">Metal-binding</keyword>
<dbReference type="InterPro" id="IPR036770">
    <property type="entry name" value="Ankyrin_rpt-contain_sf"/>
</dbReference>
<feature type="repeat" description="ANK" evidence="11">
    <location>
        <begin position="495"/>
        <end position="528"/>
    </location>
</feature>
<proteinExistence type="predicted"/>
<accession>A0A9Q0FY21</accession>
<dbReference type="Pfam" id="PF13445">
    <property type="entry name" value="zf-RING_UBOX"/>
    <property type="match status" value="1"/>
</dbReference>
<dbReference type="InterPro" id="IPR017907">
    <property type="entry name" value="Znf_RING_CS"/>
</dbReference>
<dbReference type="PROSITE" id="PS50297">
    <property type="entry name" value="ANK_REP_REGION"/>
    <property type="match status" value="3"/>
</dbReference>
<evidence type="ECO:0000256" key="2">
    <source>
        <dbReference type="ARBA" id="ARBA00004906"/>
    </source>
</evidence>
<keyword evidence="6" id="KW-0677">Repeat</keyword>
<evidence type="ECO:0000256" key="3">
    <source>
        <dbReference type="ARBA" id="ARBA00012483"/>
    </source>
</evidence>
<evidence type="ECO:0000256" key="7">
    <source>
        <dbReference type="ARBA" id="ARBA00022771"/>
    </source>
</evidence>
<dbReference type="InterPro" id="IPR040847">
    <property type="entry name" value="SH3_15"/>
</dbReference>
<dbReference type="SUPFAM" id="SSF57850">
    <property type="entry name" value="RING/U-box"/>
    <property type="match status" value="1"/>
</dbReference>
<dbReference type="GO" id="GO:0005524">
    <property type="term" value="F:ATP binding"/>
    <property type="evidence" value="ECO:0007669"/>
    <property type="project" value="InterPro"/>
</dbReference>
<evidence type="ECO:0000256" key="12">
    <source>
        <dbReference type="PROSITE-ProRule" id="PRU00175"/>
    </source>
</evidence>
<evidence type="ECO:0000259" key="14">
    <source>
        <dbReference type="PROSITE" id="PS50011"/>
    </source>
</evidence>
<evidence type="ECO:0000256" key="4">
    <source>
        <dbReference type="ARBA" id="ARBA00022679"/>
    </source>
</evidence>
<gene>
    <name evidence="16" type="ORF">Tsubulata_033350</name>
</gene>
<dbReference type="InterPro" id="IPR001841">
    <property type="entry name" value="Znf_RING"/>
</dbReference>
<dbReference type="EC" id="2.3.2.27" evidence="3"/>
<reference evidence="16" key="1">
    <citation type="submission" date="2022-02" db="EMBL/GenBank/DDBJ databases">
        <authorList>
            <person name="Henning P.M."/>
            <person name="McCubbin A.G."/>
            <person name="Shore J.S."/>
        </authorList>
    </citation>
    <scope>NUCLEOTIDE SEQUENCE</scope>
    <source>
        <strain evidence="16">F60SS</strain>
        <tissue evidence="16">Leaves</tissue>
    </source>
</reference>
<dbReference type="InterPro" id="IPR027370">
    <property type="entry name" value="Znf-RING_euk"/>
</dbReference>
<dbReference type="SMART" id="SM00184">
    <property type="entry name" value="RING"/>
    <property type="match status" value="1"/>
</dbReference>
<evidence type="ECO:0000256" key="13">
    <source>
        <dbReference type="SAM" id="MobiDB-lite"/>
    </source>
</evidence>
<evidence type="ECO:0000256" key="10">
    <source>
        <dbReference type="ARBA" id="ARBA00023043"/>
    </source>
</evidence>
<reference evidence="16" key="2">
    <citation type="journal article" date="2023" name="Plants (Basel)">
        <title>Annotation of the Turnera subulata (Passifloraceae) Draft Genome Reveals the S-Locus Evolved after the Divergence of Turneroideae from Passifloroideae in a Stepwise Manner.</title>
        <authorList>
            <person name="Henning P.M."/>
            <person name="Roalson E.H."/>
            <person name="Mir W."/>
            <person name="McCubbin A.G."/>
            <person name="Shore J.S."/>
        </authorList>
    </citation>
    <scope>NUCLEOTIDE SEQUENCE</scope>
    <source>
        <strain evidence="16">F60SS</strain>
    </source>
</reference>
<dbReference type="Gene3D" id="3.30.40.10">
    <property type="entry name" value="Zinc/RING finger domain, C3HC4 (zinc finger)"/>
    <property type="match status" value="1"/>
</dbReference>
<dbReference type="PANTHER" id="PTHR46960:SF1">
    <property type="entry name" value="E3 UBIQUITIN-PROTEIN LIGASE KEG"/>
    <property type="match status" value="1"/>
</dbReference>
<comment type="caution">
    <text evidence="16">The sequence shown here is derived from an EMBL/GenBank/DDBJ whole genome shotgun (WGS) entry which is preliminary data.</text>
</comment>
<dbReference type="GO" id="GO:0061630">
    <property type="term" value="F:ubiquitin protein ligase activity"/>
    <property type="evidence" value="ECO:0007669"/>
    <property type="project" value="UniProtKB-EC"/>
</dbReference>
<dbReference type="GO" id="GO:0005769">
    <property type="term" value="C:early endosome"/>
    <property type="evidence" value="ECO:0007669"/>
    <property type="project" value="TreeGrafter"/>
</dbReference>
<dbReference type="PROSITE" id="PS50088">
    <property type="entry name" value="ANK_REPEAT"/>
    <property type="match status" value="3"/>
</dbReference>
<dbReference type="InterPro" id="IPR013083">
    <property type="entry name" value="Znf_RING/FYVE/PHD"/>
</dbReference>
<keyword evidence="17" id="KW-1185">Reference proteome</keyword>
<comment type="pathway">
    <text evidence="2">Protein modification; protein ubiquitination.</text>
</comment>
<feature type="repeat" description="ANK" evidence="11">
    <location>
        <begin position="710"/>
        <end position="742"/>
    </location>
</feature>
<dbReference type="InterPro" id="IPR000719">
    <property type="entry name" value="Prot_kinase_dom"/>
</dbReference>